<evidence type="ECO:0000313" key="1">
    <source>
        <dbReference type="EMBL" id="SHF94726.1"/>
    </source>
</evidence>
<organism evidence="1 2">
    <name type="scientific">Loktanella atrilutea</name>
    <dbReference type="NCBI Taxonomy" id="366533"/>
    <lineage>
        <taxon>Bacteria</taxon>
        <taxon>Pseudomonadati</taxon>
        <taxon>Pseudomonadota</taxon>
        <taxon>Alphaproteobacteria</taxon>
        <taxon>Rhodobacterales</taxon>
        <taxon>Roseobacteraceae</taxon>
        <taxon>Loktanella</taxon>
    </lineage>
</organism>
<dbReference type="EMBL" id="FQUE01000025">
    <property type="protein sequence ID" value="SHF94726.1"/>
    <property type="molecule type" value="Genomic_DNA"/>
</dbReference>
<evidence type="ECO:0000313" key="2">
    <source>
        <dbReference type="Proteomes" id="UP000183987"/>
    </source>
</evidence>
<proteinExistence type="predicted"/>
<dbReference type="Proteomes" id="UP000183987">
    <property type="component" value="Unassembled WGS sequence"/>
</dbReference>
<sequence>MRNILLSTVLIIVPVGVFAAGYAILSPATPASQAASTDSGPSLGDMTPFTTITTDVQKVAETGDLAAAAIRITDLETAWDDQEKTLRPVNTAAWGNVDTAIDDVLTALRASTPDQTTVDQTLSSLQNALADPAGSGAPTGGSVIMVQGVATTDASGHALPCETMLDMFRTTRASAKMADAQNATLDTLQAKGTERCNADDDTRADDFLAQGIALMSN</sequence>
<accession>A0A1M5FTD1</accession>
<name>A0A1M5FTD1_LOKAT</name>
<keyword evidence="2" id="KW-1185">Reference proteome</keyword>
<reference evidence="2" key="1">
    <citation type="submission" date="2016-11" db="EMBL/GenBank/DDBJ databases">
        <authorList>
            <person name="Varghese N."/>
            <person name="Submissions S."/>
        </authorList>
    </citation>
    <scope>NUCLEOTIDE SEQUENCE [LARGE SCALE GENOMIC DNA]</scope>
    <source>
        <strain evidence="2">DSM 29326</strain>
    </source>
</reference>
<protein>
    <submittedName>
        <fullName evidence="1">Uncharacterized protein</fullName>
    </submittedName>
</protein>
<dbReference type="STRING" id="366533.SAMN05444339_12511"/>
<gene>
    <name evidence="1" type="ORF">SAMN05444339_12511</name>
</gene>
<dbReference type="AlphaFoldDB" id="A0A1M5FTD1"/>